<dbReference type="EMBL" id="JAODUO010000820">
    <property type="protein sequence ID" value="KAK2174177.1"/>
    <property type="molecule type" value="Genomic_DNA"/>
</dbReference>
<dbReference type="PANTHER" id="PTHR21573">
    <property type="entry name" value="ER MEMBRANE PROTEIN COMPLEX SUBUNIT 1"/>
    <property type="match status" value="1"/>
</dbReference>
<evidence type="ECO:0000256" key="1">
    <source>
        <dbReference type="ARBA" id="ARBA00004115"/>
    </source>
</evidence>
<proteinExistence type="inferred from homology"/>
<evidence type="ECO:0000313" key="12">
    <source>
        <dbReference type="Proteomes" id="UP001209878"/>
    </source>
</evidence>
<accession>A0AAD9KMP8</accession>
<dbReference type="PANTHER" id="PTHR21573:SF0">
    <property type="entry name" value="ER MEMBRANE PROTEIN COMPLEX SUBUNIT 1"/>
    <property type="match status" value="1"/>
</dbReference>
<evidence type="ECO:0000256" key="5">
    <source>
        <dbReference type="ARBA" id="ARBA00022729"/>
    </source>
</evidence>
<gene>
    <name evidence="11" type="ORF">NP493_820g01017</name>
</gene>
<dbReference type="InterPro" id="IPR011678">
    <property type="entry name" value="EMC1_C"/>
</dbReference>
<dbReference type="GO" id="GO:0072546">
    <property type="term" value="C:EMC complex"/>
    <property type="evidence" value="ECO:0007669"/>
    <property type="project" value="InterPro"/>
</dbReference>
<keyword evidence="8" id="KW-0472">Membrane</keyword>
<evidence type="ECO:0000256" key="8">
    <source>
        <dbReference type="ARBA" id="ARBA00023136"/>
    </source>
</evidence>
<sequence>MAAFSGSTSCPQMAPFIRFGHTAMLLYIQRTTAHFPHPPQGAVLGRHKLTGQGLLYVFNPITGKPVKGMPSGGEVINHEVLQVSLLSQMDDHYLRPIVLLDDKLQYHVYPASDLAMVQELSPSLYMFTADAATSTLTGYGMVVEDSKLLARELWSVNLQQQGIVLADRSVLYKYLNPNLAVVVAEGVDSASKGFVNVYLIDTVTGSFVFHCHHRRSRGPVRLEHSENWVTYSYWNEKNRRTEMAVLELYEGKKQSNATTFSSLDPPPSPLVMRQSYIFPGYLSCHLMRSCELVFMPSFALQTGGILELPKALLDPRRPIVPTPEHREEGIMPYMPELPKPYEAIINYNQSVYKIQGIHTAPAGLESTCLVLCYGLDLFYTRVNPSKMFDVLKEDFDLLLHQHRSVGHDPCLNHLAKTGREEGTKQSVEVRDCSVHSMCMCASVVPLSCDNQMTPRLAVGQ</sequence>
<evidence type="ECO:0000313" key="11">
    <source>
        <dbReference type="EMBL" id="KAK2174177.1"/>
    </source>
</evidence>
<evidence type="ECO:0000256" key="7">
    <source>
        <dbReference type="ARBA" id="ARBA00022989"/>
    </source>
</evidence>
<dbReference type="GO" id="GO:0034975">
    <property type="term" value="P:protein folding in endoplasmic reticulum"/>
    <property type="evidence" value="ECO:0007669"/>
    <property type="project" value="TreeGrafter"/>
</dbReference>
<evidence type="ECO:0000256" key="6">
    <source>
        <dbReference type="ARBA" id="ARBA00022824"/>
    </source>
</evidence>
<reference evidence="11" key="1">
    <citation type="journal article" date="2023" name="Mol. Biol. Evol.">
        <title>Third-Generation Sequencing Reveals the Adaptive Role of the Epigenome in Three Deep-Sea Polychaetes.</title>
        <authorList>
            <person name="Perez M."/>
            <person name="Aroh O."/>
            <person name="Sun Y."/>
            <person name="Lan Y."/>
            <person name="Juniper S.K."/>
            <person name="Young C.R."/>
            <person name="Angers B."/>
            <person name="Qian P.Y."/>
        </authorList>
    </citation>
    <scope>NUCLEOTIDE SEQUENCE</scope>
    <source>
        <strain evidence="11">R07B-5</strain>
    </source>
</reference>
<dbReference type="InterPro" id="IPR026895">
    <property type="entry name" value="EMC1"/>
</dbReference>
<comment type="caution">
    <text evidence="11">The sequence shown here is derived from an EMBL/GenBank/DDBJ whole genome shotgun (WGS) entry which is preliminary data.</text>
</comment>
<keyword evidence="4" id="KW-0812">Transmembrane</keyword>
<protein>
    <recommendedName>
        <fullName evidence="3">ER membrane protein complex subunit 1</fullName>
    </recommendedName>
</protein>
<name>A0AAD9KMP8_RIDPI</name>
<comment type="subcellular location">
    <subcellularLocation>
        <location evidence="1">Endoplasmic reticulum membrane</location>
        <topology evidence="1">Single-pass type I membrane protein</topology>
    </subcellularLocation>
</comment>
<evidence type="ECO:0000256" key="4">
    <source>
        <dbReference type="ARBA" id="ARBA00022692"/>
    </source>
</evidence>
<evidence type="ECO:0000256" key="9">
    <source>
        <dbReference type="ARBA" id="ARBA00023180"/>
    </source>
</evidence>
<evidence type="ECO:0000259" key="10">
    <source>
        <dbReference type="Pfam" id="PF07774"/>
    </source>
</evidence>
<dbReference type="AlphaFoldDB" id="A0AAD9KMP8"/>
<keyword evidence="7" id="KW-1133">Transmembrane helix</keyword>
<keyword evidence="5" id="KW-0732">Signal</keyword>
<dbReference type="Pfam" id="PF07774">
    <property type="entry name" value="EMC1_C"/>
    <property type="match status" value="1"/>
</dbReference>
<keyword evidence="9" id="KW-0325">Glycoprotein</keyword>
<keyword evidence="6" id="KW-0256">Endoplasmic reticulum</keyword>
<organism evidence="11 12">
    <name type="scientific">Ridgeia piscesae</name>
    <name type="common">Tubeworm</name>
    <dbReference type="NCBI Taxonomy" id="27915"/>
    <lineage>
        <taxon>Eukaryota</taxon>
        <taxon>Metazoa</taxon>
        <taxon>Spiralia</taxon>
        <taxon>Lophotrochozoa</taxon>
        <taxon>Annelida</taxon>
        <taxon>Polychaeta</taxon>
        <taxon>Sedentaria</taxon>
        <taxon>Canalipalpata</taxon>
        <taxon>Sabellida</taxon>
        <taxon>Siboglinidae</taxon>
        <taxon>Ridgeia</taxon>
    </lineage>
</organism>
<comment type="similarity">
    <text evidence="2">Belongs to the EMC1 family.</text>
</comment>
<dbReference type="Proteomes" id="UP001209878">
    <property type="component" value="Unassembled WGS sequence"/>
</dbReference>
<evidence type="ECO:0000256" key="3">
    <source>
        <dbReference type="ARBA" id="ARBA00020824"/>
    </source>
</evidence>
<evidence type="ECO:0000256" key="2">
    <source>
        <dbReference type="ARBA" id="ARBA00007904"/>
    </source>
</evidence>
<keyword evidence="12" id="KW-1185">Reference proteome</keyword>
<feature type="domain" description="ER membrane protein complex subunit 1 C-terminal" evidence="10">
    <location>
        <begin position="225"/>
        <end position="396"/>
    </location>
</feature>